<dbReference type="Proteomes" id="UP000801428">
    <property type="component" value="Unassembled WGS sequence"/>
</dbReference>
<sequence>MTDQESNAPVCPDWIWLISSNVHVAKDRGWVTTYTPFDSVLKCSLFISPGHLPVLGVGTVEIPTKCSPNRSGVASHGSLKLEEVLHVPDFPCNAVGGNIGDDYIVLLSQGKTKGSIKNSQGKNIAYFDRNRPLMTIKVSHRAGGPKLGPPVLQQGAEYTISCQWESKEQQRWLMHQLGSGRSNPKANPEGAADNNSPYTGAEKDYLKAHWRDEYDFLFAHGLSIYKEENRAKGRSLLRSLMSADNPDENRLDQGTSEHQDLPEEFVKQLERIKKHYDSSSTS</sequence>
<feature type="compositionally biased region" description="Basic and acidic residues" evidence="1">
    <location>
        <begin position="247"/>
        <end position="261"/>
    </location>
</feature>
<accession>A0A9P4TP47</accession>
<keyword evidence="3" id="KW-1185">Reference proteome</keyword>
<dbReference type="AlphaFoldDB" id="A0A9P4TP47"/>
<proteinExistence type="predicted"/>
<reference evidence="2" key="1">
    <citation type="submission" date="2019-04" db="EMBL/GenBank/DDBJ databases">
        <title>Sequencing of skin fungus with MAO and IRED activity.</title>
        <authorList>
            <person name="Marsaioli A.J."/>
            <person name="Bonatto J.M.C."/>
            <person name="Reis Junior O."/>
        </authorList>
    </citation>
    <scope>NUCLEOTIDE SEQUENCE</scope>
    <source>
        <strain evidence="2">30M1</strain>
    </source>
</reference>
<organism evidence="2 3">
    <name type="scientific">Curvularia kusanoi</name>
    <name type="common">Cochliobolus kusanoi</name>
    <dbReference type="NCBI Taxonomy" id="90978"/>
    <lineage>
        <taxon>Eukaryota</taxon>
        <taxon>Fungi</taxon>
        <taxon>Dikarya</taxon>
        <taxon>Ascomycota</taxon>
        <taxon>Pezizomycotina</taxon>
        <taxon>Dothideomycetes</taxon>
        <taxon>Pleosporomycetidae</taxon>
        <taxon>Pleosporales</taxon>
        <taxon>Pleosporineae</taxon>
        <taxon>Pleosporaceae</taxon>
        <taxon>Curvularia</taxon>
    </lineage>
</organism>
<feature type="region of interest" description="Disordered" evidence="1">
    <location>
        <begin position="178"/>
        <end position="198"/>
    </location>
</feature>
<dbReference type="OrthoDB" id="4232400at2759"/>
<gene>
    <name evidence="2" type="ORF">E8E13_011581</name>
</gene>
<dbReference type="PANTHER" id="PTHR40628:SF1">
    <property type="entry name" value="CHROMO DOMAIN-CONTAINING PROTEIN"/>
    <property type="match status" value="1"/>
</dbReference>
<feature type="region of interest" description="Disordered" evidence="1">
    <location>
        <begin position="241"/>
        <end position="261"/>
    </location>
</feature>
<name>A0A9P4TP47_CURKU</name>
<evidence type="ECO:0000313" key="2">
    <source>
        <dbReference type="EMBL" id="KAF3011187.1"/>
    </source>
</evidence>
<evidence type="ECO:0000256" key="1">
    <source>
        <dbReference type="SAM" id="MobiDB-lite"/>
    </source>
</evidence>
<evidence type="ECO:0000313" key="3">
    <source>
        <dbReference type="Proteomes" id="UP000801428"/>
    </source>
</evidence>
<protein>
    <submittedName>
        <fullName evidence="2">Uncharacterized protein</fullName>
    </submittedName>
</protein>
<dbReference type="PANTHER" id="PTHR40628">
    <property type="entry name" value="CHROMO DOMAIN-CONTAINING PROTEIN"/>
    <property type="match status" value="1"/>
</dbReference>
<dbReference type="EMBL" id="SWKU01000001">
    <property type="protein sequence ID" value="KAF3011187.1"/>
    <property type="molecule type" value="Genomic_DNA"/>
</dbReference>
<comment type="caution">
    <text evidence="2">The sequence shown here is derived from an EMBL/GenBank/DDBJ whole genome shotgun (WGS) entry which is preliminary data.</text>
</comment>